<accession>A0A853BSG6</accession>
<name>A0A853BSG6_9ACTN</name>
<sequence length="433" mass="44321">MRLRADSADPTPGQGSTASTDGGGADGALDDADDQDGAAGDPPSAFDRSDDALARACLTAVANAGDPVMGALLDEHGAAAVWEALAAGRPPSAPPGVRTAAYEQRAARWAERAARVDPDSLLAESAELGCRLLVPGDPGWPTQLDDLHLHRPYALWVRGAHDLRHACLRSVAVVGARAASAYGRHVAADLAWGLAQRSWTVVSGGAYGIDSAAHRGGLAAGAPSVAVLACGLDLVYPRGNENLFADIAARGALVSEHPRGAVPSRHGFLIRNRIIAALTPGAVVVEAGLRSGALNTARHAHELNRTVMAVPGPVTSALSAGCHRLIRDSGATCVTSADDVMEQVGRIGTDLAPAPGSALDPDTLDPESRRVLAEVPRRGGTGTAAVAAACGLDLDSALSRLGLLAAAGFVERGPSGWRTRDDRPARRPAPSGR</sequence>
<dbReference type="PANTHER" id="PTHR43022">
    <property type="entry name" value="PROTEIN SMF"/>
    <property type="match status" value="1"/>
</dbReference>
<evidence type="ECO:0000313" key="5">
    <source>
        <dbReference type="Proteomes" id="UP000575985"/>
    </source>
</evidence>
<dbReference type="Proteomes" id="UP000575985">
    <property type="component" value="Unassembled WGS sequence"/>
</dbReference>
<feature type="region of interest" description="Disordered" evidence="2">
    <location>
        <begin position="413"/>
        <end position="433"/>
    </location>
</feature>
<dbReference type="EMBL" id="JACCFO010000001">
    <property type="protein sequence ID" value="NYI98093.1"/>
    <property type="molecule type" value="Genomic_DNA"/>
</dbReference>
<evidence type="ECO:0000313" key="4">
    <source>
        <dbReference type="EMBL" id="NYI98093.1"/>
    </source>
</evidence>
<proteinExistence type="inferred from homology"/>
<comment type="similarity">
    <text evidence="1">Belongs to the DprA/Smf family.</text>
</comment>
<dbReference type="RefSeq" id="WP_308118373.1">
    <property type="nucleotide sequence ID" value="NZ_JACCFO010000001.1"/>
</dbReference>
<feature type="domain" description="Smf/DprA SLOG" evidence="3">
    <location>
        <begin position="132"/>
        <end position="344"/>
    </location>
</feature>
<dbReference type="PANTHER" id="PTHR43022:SF1">
    <property type="entry name" value="PROTEIN SMF"/>
    <property type="match status" value="1"/>
</dbReference>
<comment type="caution">
    <text evidence="4">The sequence shown here is derived from an EMBL/GenBank/DDBJ whole genome shotgun (WGS) entry which is preliminary data.</text>
</comment>
<keyword evidence="5" id="KW-1185">Reference proteome</keyword>
<dbReference type="AlphaFoldDB" id="A0A853BSG6"/>
<gene>
    <name evidence="4" type="ORF">HNR12_004370</name>
</gene>
<dbReference type="Pfam" id="PF02481">
    <property type="entry name" value="DNA_processg_A"/>
    <property type="match status" value="1"/>
</dbReference>
<dbReference type="Gene3D" id="3.40.50.450">
    <property type="match status" value="1"/>
</dbReference>
<dbReference type="NCBIfam" id="TIGR00732">
    <property type="entry name" value="dprA"/>
    <property type="match status" value="1"/>
</dbReference>
<organism evidence="4 5">
    <name type="scientific">Streptomonospora nanhaiensis</name>
    <dbReference type="NCBI Taxonomy" id="1323731"/>
    <lineage>
        <taxon>Bacteria</taxon>
        <taxon>Bacillati</taxon>
        <taxon>Actinomycetota</taxon>
        <taxon>Actinomycetes</taxon>
        <taxon>Streptosporangiales</taxon>
        <taxon>Nocardiopsidaceae</taxon>
        <taxon>Streptomonospora</taxon>
    </lineage>
</organism>
<dbReference type="GO" id="GO:0009294">
    <property type="term" value="P:DNA-mediated transformation"/>
    <property type="evidence" value="ECO:0007669"/>
    <property type="project" value="InterPro"/>
</dbReference>
<reference evidence="4 5" key="1">
    <citation type="submission" date="2020-07" db="EMBL/GenBank/DDBJ databases">
        <title>Sequencing the genomes of 1000 actinobacteria strains.</title>
        <authorList>
            <person name="Klenk H.-P."/>
        </authorList>
    </citation>
    <scope>NUCLEOTIDE SEQUENCE [LARGE SCALE GENOMIC DNA]</scope>
    <source>
        <strain evidence="4 5">DSM 45927</strain>
    </source>
</reference>
<dbReference type="InterPro" id="IPR057666">
    <property type="entry name" value="DrpA_SLOG"/>
</dbReference>
<feature type="region of interest" description="Disordered" evidence="2">
    <location>
        <begin position="1"/>
        <end position="48"/>
    </location>
</feature>
<evidence type="ECO:0000256" key="1">
    <source>
        <dbReference type="ARBA" id="ARBA00006525"/>
    </source>
</evidence>
<dbReference type="InterPro" id="IPR003488">
    <property type="entry name" value="DprA"/>
</dbReference>
<evidence type="ECO:0000256" key="2">
    <source>
        <dbReference type="SAM" id="MobiDB-lite"/>
    </source>
</evidence>
<dbReference type="SUPFAM" id="SSF102405">
    <property type="entry name" value="MCP/YpsA-like"/>
    <property type="match status" value="1"/>
</dbReference>
<protein>
    <submittedName>
        <fullName evidence="4">DNA processing protein</fullName>
    </submittedName>
</protein>
<evidence type="ECO:0000259" key="3">
    <source>
        <dbReference type="Pfam" id="PF02481"/>
    </source>
</evidence>